<evidence type="ECO:0000256" key="1">
    <source>
        <dbReference type="SAM" id="SignalP"/>
    </source>
</evidence>
<feature type="signal peptide" evidence="1">
    <location>
        <begin position="1"/>
        <end position="27"/>
    </location>
</feature>
<reference evidence="2 3" key="1">
    <citation type="submission" date="2018-06" db="EMBL/GenBank/DDBJ databases">
        <title>The Genome of Cuscuta australis (Dodder) Provides Insight into the Evolution of Plant Parasitism.</title>
        <authorList>
            <person name="Liu H."/>
        </authorList>
    </citation>
    <scope>NUCLEOTIDE SEQUENCE [LARGE SCALE GENOMIC DNA]</scope>
    <source>
        <strain evidence="3">cv. Yunnan</strain>
        <tissue evidence="2">Vines</tissue>
    </source>
</reference>
<gene>
    <name evidence="2" type="ORF">DM860_004275</name>
</gene>
<accession>A0A328E734</accession>
<dbReference type="AlphaFoldDB" id="A0A328E734"/>
<evidence type="ECO:0000313" key="3">
    <source>
        <dbReference type="Proteomes" id="UP000249390"/>
    </source>
</evidence>
<organism evidence="2 3">
    <name type="scientific">Cuscuta australis</name>
    <dbReference type="NCBI Taxonomy" id="267555"/>
    <lineage>
        <taxon>Eukaryota</taxon>
        <taxon>Viridiplantae</taxon>
        <taxon>Streptophyta</taxon>
        <taxon>Embryophyta</taxon>
        <taxon>Tracheophyta</taxon>
        <taxon>Spermatophyta</taxon>
        <taxon>Magnoliopsida</taxon>
        <taxon>eudicotyledons</taxon>
        <taxon>Gunneridae</taxon>
        <taxon>Pentapetalae</taxon>
        <taxon>asterids</taxon>
        <taxon>lamiids</taxon>
        <taxon>Solanales</taxon>
        <taxon>Convolvulaceae</taxon>
        <taxon>Cuscuteae</taxon>
        <taxon>Cuscuta</taxon>
        <taxon>Cuscuta subgen. Grammica</taxon>
        <taxon>Cuscuta sect. Cleistogrammica</taxon>
    </lineage>
</organism>
<sequence length="149" mass="16446">MFFGGLLGCRNFKLLFAILRLSPVTTGAEYESVRGRKTGQPYSLTQIERNGFSFSVWSIVPSPDDGNNYKREANCLQFQNVSKQFLAGRAPLGSVKIQLGYGKTVTAMVGYIKICALLTIVGPFTLDLSFGNNGDQGMKRSFSKSKQRE</sequence>
<comment type="caution">
    <text evidence="2">The sequence shown here is derived from an EMBL/GenBank/DDBJ whole genome shotgun (WGS) entry which is preliminary data.</text>
</comment>
<dbReference type="EMBL" id="NQVE01000015">
    <property type="protein sequence ID" value="RAL53804.1"/>
    <property type="molecule type" value="Genomic_DNA"/>
</dbReference>
<evidence type="ECO:0000313" key="2">
    <source>
        <dbReference type="EMBL" id="RAL53804.1"/>
    </source>
</evidence>
<name>A0A328E734_9ASTE</name>
<proteinExistence type="predicted"/>
<keyword evidence="1" id="KW-0732">Signal</keyword>
<keyword evidence="3" id="KW-1185">Reference proteome</keyword>
<feature type="chain" id="PRO_5016279358" evidence="1">
    <location>
        <begin position="28"/>
        <end position="149"/>
    </location>
</feature>
<dbReference type="Proteomes" id="UP000249390">
    <property type="component" value="Unassembled WGS sequence"/>
</dbReference>
<protein>
    <submittedName>
        <fullName evidence="2">Uncharacterized protein</fullName>
    </submittedName>
</protein>